<feature type="region of interest" description="Disordered" evidence="1">
    <location>
        <begin position="1"/>
        <end position="35"/>
    </location>
</feature>
<dbReference type="Proteomes" id="UP001610563">
    <property type="component" value="Unassembled WGS sequence"/>
</dbReference>
<proteinExistence type="predicted"/>
<evidence type="ECO:0000256" key="1">
    <source>
        <dbReference type="SAM" id="MobiDB-lite"/>
    </source>
</evidence>
<reference evidence="2 3" key="1">
    <citation type="submission" date="2024-07" db="EMBL/GenBank/DDBJ databases">
        <title>Section-level genome sequencing and comparative genomics of Aspergillus sections Usti and Cavernicolus.</title>
        <authorList>
            <consortium name="Lawrence Berkeley National Laboratory"/>
            <person name="Nybo J.L."/>
            <person name="Vesth T.C."/>
            <person name="Theobald S."/>
            <person name="Frisvad J.C."/>
            <person name="Larsen T.O."/>
            <person name="Kjaerboelling I."/>
            <person name="Rothschild-Mancinelli K."/>
            <person name="Lyhne E.K."/>
            <person name="Kogle M.E."/>
            <person name="Barry K."/>
            <person name="Clum A."/>
            <person name="Na H."/>
            <person name="Ledsgaard L."/>
            <person name="Lin J."/>
            <person name="Lipzen A."/>
            <person name="Kuo A."/>
            <person name="Riley R."/>
            <person name="Mondo S."/>
            <person name="Labutti K."/>
            <person name="Haridas S."/>
            <person name="Pangalinan J."/>
            <person name="Salamov A.A."/>
            <person name="Simmons B.A."/>
            <person name="Magnuson J.K."/>
            <person name="Chen J."/>
            <person name="Drula E."/>
            <person name="Henrissat B."/>
            <person name="Wiebenga A."/>
            <person name="Lubbers R.J."/>
            <person name="Gomes A.C."/>
            <person name="Makela M.R."/>
            <person name="Stajich J."/>
            <person name="Grigoriev I.V."/>
            <person name="Mortensen U.H."/>
            <person name="De Vries R.P."/>
            <person name="Baker S.E."/>
            <person name="Andersen M.R."/>
        </authorList>
    </citation>
    <scope>NUCLEOTIDE SEQUENCE [LARGE SCALE GENOMIC DNA]</scope>
    <source>
        <strain evidence="2 3">CBS 209.92</strain>
    </source>
</reference>
<evidence type="ECO:0000313" key="3">
    <source>
        <dbReference type="Proteomes" id="UP001610563"/>
    </source>
</evidence>
<keyword evidence="3" id="KW-1185">Reference proteome</keyword>
<name>A0ABR4FGT0_9EURO</name>
<gene>
    <name evidence="2" type="ORF">BJX66DRAFT_320709</name>
</gene>
<dbReference type="EMBL" id="JBFTWV010000431">
    <property type="protein sequence ID" value="KAL2782448.1"/>
    <property type="molecule type" value="Genomic_DNA"/>
</dbReference>
<accession>A0ABR4FGT0</accession>
<organism evidence="2 3">
    <name type="scientific">Aspergillus keveii</name>
    <dbReference type="NCBI Taxonomy" id="714993"/>
    <lineage>
        <taxon>Eukaryota</taxon>
        <taxon>Fungi</taxon>
        <taxon>Dikarya</taxon>
        <taxon>Ascomycota</taxon>
        <taxon>Pezizomycotina</taxon>
        <taxon>Eurotiomycetes</taxon>
        <taxon>Eurotiomycetidae</taxon>
        <taxon>Eurotiales</taxon>
        <taxon>Aspergillaceae</taxon>
        <taxon>Aspergillus</taxon>
        <taxon>Aspergillus subgen. Nidulantes</taxon>
    </lineage>
</organism>
<sequence length="91" mass="10821">MNSFHMSLRKYPNLKGSRRRSKGKRIQEKSGNKKRVSRLLCRTAKVLHRQLPMRRLLRPLRCLLYQTLSSTSFLLKFPDLVRAVQIPDRFP</sequence>
<evidence type="ECO:0000313" key="2">
    <source>
        <dbReference type="EMBL" id="KAL2782448.1"/>
    </source>
</evidence>
<comment type="caution">
    <text evidence="2">The sequence shown here is derived from an EMBL/GenBank/DDBJ whole genome shotgun (WGS) entry which is preliminary data.</text>
</comment>
<protein>
    <submittedName>
        <fullName evidence="2">Uncharacterized protein</fullName>
    </submittedName>
</protein>